<accession>A0A9D4FFQ8</accession>
<dbReference type="EMBL" id="JAIWYP010000007">
    <property type="protein sequence ID" value="KAH3795806.1"/>
    <property type="molecule type" value="Genomic_DNA"/>
</dbReference>
<organism evidence="1 2">
    <name type="scientific">Dreissena polymorpha</name>
    <name type="common">Zebra mussel</name>
    <name type="synonym">Mytilus polymorpha</name>
    <dbReference type="NCBI Taxonomy" id="45954"/>
    <lineage>
        <taxon>Eukaryota</taxon>
        <taxon>Metazoa</taxon>
        <taxon>Spiralia</taxon>
        <taxon>Lophotrochozoa</taxon>
        <taxon>Mollusca</taxon>
        <taxon>Bivalvia</taxon>
        <taxon>Autobranchia</taxon>
        <taxon>Heteroconchia</taxon>
        <taxon>Euheterodonta</taxon>
        <taxon>Imparidentia</taxon>
        <taxon>Neoheterodontei</taxon>
        <taxon>Myida</taxon>
        <taxon>Dreissenoidea</taxon>
        <taxon>Dreissenidae</taxon>
        <taxon>Dreissena</taxon>
    </lineage>
</organism>
<dbReference type="Proteomes" id="UP000828390">
    <property type="component" value="Unassembled WGS sequence"/>
</dbReference>
<proteinExistence type="predicted"/>
<evidence type="ECO:0000313" key="1">
    <source>
        <dbReference type="EMBL" id="KAH3795806.1"/>
    </source>
</evidence>
<evidence type="ECO:0000313" key="2">
    <source>
        <dbReference type="Proteomes" id="UP000828390"/>
    </source>
</evidence>
<reference evidence="1" key="1">
    <citation type="journal article" date="2019" name="bioRxiv">
        <title>The Genome of the Zebra Mussel, Dreissena polymorpha: A Resource for Invasive Species Research.</title>
        <authorList>
            <person name="McCartney M.A."/>
            <person name="Auch B."/>
            <person name="Kono T."/>
            <person name="Mallez S."/>
            <person name="Zhang Y."/>
            <person name="Obille A."/>
            <person name="Becker A."/>
            <person name="Abrahante J.E."/>
            <person name="Garbe J."/>
            <person name="Badalamenti J.P."/>
            <person name="Herman A."/>
            <person name="Mangelson H."/>
            <person name="Liachko I."/>
            <person name="Sullivan S."/>
            <person name="Sone E.D."/>
            <person name="Koren S."/>
            <person name="Silverstein K.A.T."/>
            <person name="Beckman K.B."/>
            <person name="Gohl D.M."/>
        </authorList>
    </citation>
    <scope>NUCLEOTIDE SEQUENCE</scope>
    <source>
        <strain evidence="1">Duluth1</strain>
        <tissue evidence="1">Whole animal</tissue>
    </source>
</reference>
<name>A0A9D4FFQ8_DREPO</name>
<sequence>MRRTSKPAKYERKTVIFGDAAEDETDNTSHFLGIVRKTLREALEGLFAASEVWLQTV</sequence>
<comment type="caution">
    <text evidence="1">The sequence shown here is derived from an EMBL/GenBank/DDBJ whole genome shotgun (WGS) entry which is preliminary data.</text>
</comment>
<protein>
    <submittedName>
        <fullName evidence="1">Uncharacterized protein</fullName>
    </submittedName>
</protein>
<dbReference type="AlphaFoldDB" id="A0A9D4FFQ8"/>
<reference evidence="1" key="2">
    <citation type="submission" date="2020-11" db="EMBL/GenBank/DDBJ databases">
        <authorList>
            <person name="McCartney M.A."/>
            <person name="Auch B."/>
            <person name="Kono T."/>
            <person name="Mallez S."/>
            <person name="Becker A."/>
            <person name="Gohl D.M."/>
            <person name="Silverstein K.A.T."/>
            <person name="Koren S."/>
            <person name="Bechman K.B."/>
            <person name="Herman A."/>
            <person name="Abrahante J.E."/>
            <person name="Garbe J."/>
        </authorList>
    </citation>
    <scope>NUCLEOTIDE SEQUENCE</scope>
    <source>
        <strain evidence="1">Duluth1</strain>
        <tissue evidence="1">Whole animal</tissue>
    </source>
</reference>
<gene>
    <name evidence="1" type="ORF">DPMN_149367</name>
</gene>
<keyword evidence="2" id="KW-1185">Reference proteome</keyword>